<evidence type="ECO:0000313" key="5">
    <source>
        <dbReference type="EMBL" id="SVB91853.1"/>
    </source>
</evidence>
<keyword evidence="3" id="KW-0067">ATP-binding</keyword>
<evidence type="ECO:0000256" key="2">
    <source>
        <dbReference type="ARBA" id="ARBA00022741"/>
    </source>
</evidence>
<dbReference type="InterPro" id="IPR027417">
    <property type="entry name" value="P-loop_NTPase"/>
</dbReference>
<organism evidence="5">
    <name type="scientific">marine metagenome</name>
    <dbReference type="NCBI Taxonomy" id="408172"/>
    <lineage>
        <taxon>unclassified sequences</taxon>
        <taxon>metagenomes</taxon>
        <taxon>ecological metagenomes</taxon>
    </lineage>
</organism>
<feature type="domain" description="ABC transporter" evidence="4">
    <location>
        <begin position="6"/>
        <end position="222"/>
    </location>
</feature>
<dbReference type="PROSITE" id="PS00211">
    <property type="entry name" value="ABC_TRANSPORTER_1"/>
    <property type="match status" value="1"/>
</dbReference>
<dbReference type="InterPro" id="IPR003439">
    <property type="entry name" value="ABC_transporter-like_ATP-bd"/>
</dbReference>
<dbReference type="Gene3D" id="3.40.50.300">
    <property type="entry name" value="P-loop containing nucleotide triphosphate hydrolases"/>
    <property type="match status" value="1"/>
</dbReference>
<evidence type="ECO:0000256" key="3">
    <source>
        <dbReference type="ARBA" id="ARBA00022840"/>
    </source>
</evidence>
<feature type="non-terminal residue" evidence="5">
    <location>
        <position position="1"/>
    </location>
</feature>
<accession>A0A382HYZ4</accession>
<sequence length="222" mass="24198">VGGPLLELTSVTRREAGITIVDQVDWTVRSGEHWVVLGPNGSGKTTLLRMAALLLHPTRGEVTVLGETLGRTDVRTMRSRIGYASAALADSLRPTVTAEDVVVTSLYGALEPWWHDYRDDQRKSARDLLDRVGCGHRTDHRFGTLSSGERQRVLLARMLMANPELLLLDEPTAALDLAGREQLVVVLEALATDPSTPPMVLVTHHVEEIPAGFTHGLLMADG</sequence>
<protein>
    <recommendedName>
        <fullName evidence="4">ABC transporter domain-containing protein</fullName>
    </recommendedName>
</protein>
<name>A0A382HYZ4_9ZZZZ</name>
<dbReference type="SUPFAM" id="SSF52540">
    <property type="entry name" value="P-loop containing nucleoside triphosphate hydrolases"/>
    <property type="match status" value="1"/>
</dbReference>
<dbReference type="InterPro" id="IPR050095">
    <property type="entry name" value="ECF_ABC_transporter_ATP-bd"/>
</dbReference>
<proteinExistence type="predicted"/>
<dbReference type="PANTHER" id="PTHR43553:SF3">
    <property type="entry name" value="ABC TRANSPORTER ATP-BINDING PROTEIN MODF"/>
    <property type="match status" value="1"/>
</dbReference>
<reference evidence="5" key="1">
    <citation type="submission" date="2018-05" db="EMBL/GenBank/DDBJ databases">
        <authorList>
            <person name="Lanie J.A."/>
            <person name="Ng W.-L."/>
            <person name="Kazmierczak K.M."/>
            <person name="Andrzejewski T.M."/>
            <person name="Davidsen T.M."/>
            <person name="Wayne K.J."/>
            <person name="Tettelin H."/>
            <person name="Glass J.I."/>
            <person name="Rusch D."/>
            <person name="Podicherti R."/>
            <person name="Tsui H.-C.T."/>
            <person name="Winkler M.E."/>
        </authorList>
    </citation>
    <scope>NUCLEOTIDE SEQUENCE</scope>
</reference>
<evidence type="ECO:0000259" key="4">
    <source>
        <dbReference type="PROSITE" id="PS50893"/>
    </source>
</evidence>
<keyword evidence="2" id="KW-0547">Nucleotide-binding</keyword>
<gene>
    <name evidence="5" type="ORF">METZ01_LOCUS244707</name>
</gene>
<dbReference type="GO" id="GO:0043190">
    <property type="term" value="C:ATP-binding cassette (ABC) transporter complex"/>
    <property type="evidence" value="ECO:0007669"/>
    <property type="project" value="TreeGrafter"/>
</dbReference>
<keyword evidence="1" id="KW-0813">Transport</keyword>
<dbReference type="InterPro" id="IPR017871">
    <property type="entry name" value="ABC_transporter-like_CS"/>
</dbReference>
<dbReference type="GO" id="GO:0005524">
    <property type="term" value="F:ATP binding"/>
    <property type="evidence" value="ECO:0007669"/>
    <property type="project" value="UniProtKB-KW"/>
</dbReference>
<dbReference type="PANTHER" id="PTHR43553">
    <property type="entry name" value="HEAVY METAL TRANSPORTER"/>
    <property type="match status" value="1"/>
</dbReference>
<dbReference type="AlphaFoldDB" id="A0A382HYZ4"/>
<dbReference type="InterPro" id="IPR003593">
    <property type="entry name" value="AAA+_ATPase"/>
</dbReference>
<dbReference type="Pfam" id="PF00005">
    <property type="entry name" value="ABC_tran"/>
    <property type="match status" value="1"/>
</dbReference>
<dbReference type="GO" id="GO:0016887">
    <property type="term" value="F:ATP hydrolysis activity"/>
    <property type="evidence" value="ECO:0007669"/>
    <property type="project" value="InterPro"/>
</dbReference>
<feature type="non-terminal residue" evidence="5">
    <location>
        <position position="222"/>
    </location>
</feature>
<dbReference type="PROSITE" id="PS50893">
    <property type="entry name" value="ABC_TRANSPORTER_2"/>
    <property type="match status" value="1"/>
</dbReference>
<dbReference type="GO" id="GO:0042626">
    <property type="term" value="F:ATPase-coupled transmembrane transporter activity"/>
    <property type="evidence" value="ECO:0007669"/>
    <property type="project" value="TreeGrafter"/>
</dbReference>
<evidence type="ECO:0000256" key="1">
    <source>
        <dbReference type="ARBA" id="ARBA00022448"/>
    </source>
</evidence>
<dbReference type="SMART" id="SM00382">
    <property type="entry name" value="AAA"/>
    <property type="match status" value="1"/>
</dbReference>
<dbReference type="EMBL" id="UINC01063821">
    <property type="protein sequence ID" value="SVB91853.1"/>
    <property type="molecule type" value="Genomic_DNA"/>
</dbReference>